<name>A0A6N6MB43_9FLAO</name>
<dbReference type="GO" id="GO:0016787">
    <property type="term" value="F:hydrolase activity"/>
    <property type="evidence" value="ECO:0007669"/>
    <property type="project" value="UniProtKB-KW"/>
</dbReference>
<organism evidence="4 5">
    <name type="scientific">Pseudotamlana haliotis</name>
    <dbReference type="NCBI Taxonomy" id="2614804"/>
    <lineage>
        <taxon>Bacteria</taxon>
        <taxon>Pseudomonadati</taxon>
        <taxon>Bacteroidota</taxon>
        <taxon>Flavobacteriia</taxon>
        <taxon>Flavobacteriales</taxon>
        <taxon>Flavobacteriaceae</taxon>
        <taxon>Pseudotamlana</taxon>
    </lineage>
</organism>
<evidence type="ECO:0000256" key="2">
    <source>
        <dbReference type="SAM" id="SignalP"/>
    </source>
</evidence>
<feature type="chain" id="PRO_5026736708" evidence="2">
    <location>
        <begin position="28"/>
        <end position="317"/>
    </location>
</feature>
<feature type="signal peptide" evidence="2">
    <location>
        <begin position="1"/>
        <end position="27"/>
    </location>
</feature>
<dbReference type="InterPro" id="IPR049492">
    <property type="entry name" value="BD-FAE-like_dom"/>
</dbReference>
<feature type="domain" description="BD-FAE-like" evidence="3">
    <location>
        <begin position="76"/>
        <end position="259"/>
    </location>
</feature>
<keyword evidence="2" id="KW-0732">Signal</keyword>
<proteinExistence type="predicted"/>
<dbReference type="PANTHER" id="PTHR48081">
    <property type="entry name" value="AB HYDROLASE SUPERFAMILY PROTEIN C4A8.06C"/>
    <property type="match status" value="1"/>
</dbReference>
<protein>
    <submittedName>
        <fullName evidence="4">Alpha/beta hydrolase</fullName>
    </submittedName>
</protein>
<evidence type="ECO:0000259" key="3">
    <source>
        <dbReference type="Pfam" id="PF20434"/>
    </source>
</evidence>
<accession>A0A6N6MB43</accession>
<reference evidence="4 5" key="1">
    <citation type="submission" date="2019-09" db="EMBL/GenBank/DDBJ databases">
        <authorList>
            <person name="Cao W.R."/>
        </authorList>
    </citation>
    <scope>NUCLEOTIDE SEQUENCE [LARGE SCALE GENOMIC DNA]</scope>
    <source>
        <strain evidence="4 5">B1N29</strain>
    </source>
</reference>
<keyword evidence="1 4" id="KW-0378">Hydrolase</keyword>
<dbReference type="Proteomes" id="UP000441333">
    <property type="component" value="Unassembled WGS sequence"/>
</dbReference>
<dbReference type="AlphaFoldDB" id="A0A6N6MB43"/>
<dbReference type="PANTHER" id="PTHR48081:SF13">
    <property type="entry name" value="ALPHA_BETA HYDROLASE"/>
    <property type="match status" value="1"/>
</dbReference>
<dbReference type="Gene3D" id="3.40.50.1820">
    <property type="entry name" value="alpha/beta hydrolase"/>
    <property type="match status" value="1"/>
</dbReference>
<comment type="caution">
    <text evidence="4">The sequence shown here is derived from an EMBL/GenBank/DDBJ whole genome shotgun (WGS) entry which is preliminary data.</text>
</comment>
<dbReference type="EMBL" id="WAAT01000044">
    <property type="protein sequence ID" value="KAB1067782.1"/>
    <property type="molecule type" value="Genomic_DNA"/>
</dbReference>
<evidence type="ECO:0000313" key="4">
    <source>
        <dbReference type="EMBL" id="KAB1067782.1"/>
    </source>
</evidence>
<dbReference type="InterPro" id="IPR050300">
    <property type="entry name" value="GDXG_lipolytic_enzyme"/>
</dbReference>
<sequence>MKRIIKTSSLLFFLSCFTLSWSQSQIAENPYNIVDIYNATRQNYDVAEMITPLSSDDIKNDENIVYKKTNQRKLELDVYSPAQKSRKLRPAVILIHGGGWLTGQKENQRVMAQHLALNGYVGVSISYRLSLEARYPAAVFDVKDAIKWVRKNAKKYKIDPDKIAVLGADSGGLLATLAGTTGKLEVFSTKGDESDEVQAVINLDGIVSLVHRNAPLENSMASIWLNGSRDKKEKDWRTASPLTYVGENTPPTLFINSTNPEFQAGKSDMTKLLKIFQTHTETYTIRNAPPAFWLMNPWFDITLNYCVEFLNKVFEQS</sequence>
<evidence type="ECO:0000256" key="1">
    <source>
        <dbReference type="ARBA" id="ARBA00022801"/>
    </source>
</evidence>
<dbReference type="Pfam" id="PF20434">
    <property type="entry name" value="BD-FAE"/>
    <property type="match status" value="1"/>
</dbReference>
<dbReference type="SUPFAM" id="SSF53474">
    <property type="entry name" value="alpha/beta-Hydrolases"/>
    <property type="match status" value="1"/>
</dbReference>
<keyword evidence="5" id="KW-1185">Reference proteome</keyword>
<evidence type="ECO:0000313" key="5">
    <source>
        <dbReference type="Proteomes" id="UP000441333"/>
    </source>
</evidence>
<gene>
    <name evidence="4" type="ORF">F6U93_09265</name>
</gene>
<dbReference type="RefSeq" id="WP_150939093.1">
    <property type="nucleotide sequence ID" value="NZ_WAAT01000044.1"/>
</dbReference>
<dbReference type="InterPro" id="IPR029058">
    <property type="entry name" value="AB_hydrolase_fold"/>
</dbReference>